<feature type="transmembrane region" description="Helical" evidence="1">
    <location>
        <begin position="102"/>
        <end position="120"/>
    </location>
</feature>
<reference evidence="4" key="1">
    <citation type="journal article" date="2019" name="Int. J. Syst. Evol. Microbiol.">
        <title>The Global Catalogue of Microorganisms (GCM) 10K type strain sequencing project: providing services to taxonomists for standard genome sequencing and annotation.</title>
        <authorList>
            <consortium name="The Broad Institute Genomics Platform"/>
            <consortium name="The Broad Institute Genome Sequencing Center for Infectious Disease"/>
            <person name="Wu L."/>
            <person name="Ma J."/>
        </authorList>
    </citation>
    <scope>NUCLEOTIDE SEQUENCE [LARGE SCALE GENOMIC DNA]</scope>
    <source>
        <strain evidence="4">CECT 7398</strain>
    </source>
</reference>
<dbReference type="PANTHER" id="PTHR22911">
    <property type="entry name" value="ACYL-MALONYL CONDENSING ENZYME-RELATED"/>
    <property type="match status" value="1"/>
</dbReference>
<proteinExistence type="predicted"/>
<evidence type="ECO:0000313" key="3">
    <source>
        <dbReference type="EMBL" id="MDN3611426.1"/>
    </source>
</evidence>
<feature type="transmembrane region" description="Helical" evidence="1">
    <location>
        <begin position="265"/>
        <end position="286"/>
    </location>
</feature>
<feature type="transmembrane region" description="Helical" evidence="1">
    <location>
        <begin position="6"/>
        <end position="26"/>
    </location>
</feature>
<keyword evidence="1" id="KW-0812">Transmembrane</keyword>
<accession>A0ABT8BW70</accession>
<name>A0ABT8BW70_9VIBR</name>
<feature type="transmembrane region" description="Helical" evidence="1">
    <location>
        <begin position="214"/>
        <end position="233"/>
    </location>
</feature>
<protein>
    <submittedName>
        <fullName evidence="3">EamA family transporter</fullName>
    </submittedName>
</protein>
<evidence type="ECO:0000256" key="1">
    <source>
        <dbReference type="SAM" id="Phobius"/>
    </source>
</evidence>
<keyword evidence="4" id="KW-1185">Reference proteome</keyword>
<evidence type="ECO:0000259" key="2">
    <source>
        <dbReference type="Pfam" id="PF00892"/>
    </source>
</evidence>
<comment type="caution">
    <text evidence="3">The sequence shown here is derived from an EMBL/GenBank/DDBJ whole genome shotgun (WGS) entry which is preliminary data.</text>
</comment>
<feature type="transmembrane region" description="Helical" evidence="1">
    <location>
        <begin position="126"/>
        <end position="143"/>
    </location>
</feature>
<feature type="transmembrane region" description="Helical" evidence="1">
    <location>
        <begin position="38"/>
        <end position="59"/>
    </location>
</feature>
<keyword evidence="1" id="KW-0472">Membrane</keyword>
<feature type="transmembrane region" description="Helical" evidence="1">
    <location>
        <begin position="155"/>
        <end position="172"/>
    </location>
</feature>
<dbReference type="Pfam" id="PF00892">
    <property type="entry name" value="EamA"/>
    <property type="match status" value="2"/>
</dbReference>
<dbReference type="Proteomes" id="UP001238540">
    <property type="component" value="Unassembled WGS sequence"/>
</dbReference>
<sequence length="287" mass="31531">MALFIHVLGSVVWVVLSILSALFLTLKDVSLKHSPSKLSTIQSTAIMLLMLSPICLVIIITGDRVRYDIELFTMIALSASIDAIAMVCYLKALRNGPLTKVTPLLCLVPVFQIVLTFILYNQVPSYIGSVAIIVSIASVFYGEGMRLKNIIHNKAMLSMLGVAILWASSSIIHKHGAQQVGSVVWTAHIVLIMCVFYSPFLIKMRSSLLTKNFSFFIIPALAHLLTLLTFYQAASMGNIAFVSSLRRLSTVFSVFIGWYKYHETLTNRVGISILGLLASALTIAIFG</sequence>
<dbReference type="InterPro" id="IPR000620">
    <property type="entry name" value="EamA_dom"/>
</dbReference>
<organism evidence="3 4">
    <name type="scientific">Vibrio ostreicida</name>
    <dbReference type="NCBI Taxonomy" id="526588"/>
    <lineage>
        <taxon>Bacteria</taxon>
        <taxon>Pseudomonadati</taxon>
        <taxon>Pseudomonadota</taxon>
        <taxon>Gammaproteobacteria</taxon>
        <taxon>Vibrionales</taxon>
        <taxon>Vibrionaceae</taxon>
        <taxon>Vibrio</taxon>
    </lineage>
</organism>
<evidence type="ECO:0000313" key="4">
    <source>
        <dbReference type="Proteomes" id="UP001238540"/>
    </source>
</evidence>
<dbReference type="SUPFAM" id="SSF103481">
    <property type="entry name" value="Multidrug resistance efflux transporter EmrE"/>
    <property type="match status" value="2"/>
</dbReference>
<feature type="domain" description="EamA" evidence="2">
    <location>
        <begin position="13"/>
        <end position="140"/>
    </location>
</feature>
<feature type="domain" description="EamA" evidence="2">
    <location>
        <begin position="154"/>
        <end position="283"/>
    </location>
</feature>
<dbReference type="EMBL" id="JAUFQC010000027">
    <property type="protein sequence ID" value="MDN3611426.1"/>
    <property type="molecule type" value="Genomic_DNA"/>
</dbReference>
<feature type="transmembrane region" description="Helical" evidence="1">
    <location>
        <begin position="184"/>
        <end position="202"/>
    </location>
</feature>
<feature type="transmembrane region" description="Helical" evidence="1">
    <location>
        <begin position="71"/>
        <end position="90"/>
    </location>
</feature>
<keyword evidence="1" id="KW-1133">Transmembrane helix</keyword>
<dbReference type="RefSeq" id="WP_170882747.1">
    <property type="nucleotide sequence ID" value="NZ_JABEYA020000005.1"/>
</dbReference>
<dbReference type="InterPro" id="IPR037185">
    <property type="entry name" value="EmrE-like"/>
</dbReference>
<gene>
    <name evidence="3" type="ORF">QWZ16_17645</name>
</gene>